<keyword evidence="2" id="KW-1185">Reference proteome</keyword>
<name>A0AAX4J8N4_9MICR</name>
<keyword evidence="1" id="KW-0687">Ribonucleoprotein</keyword>
<evidence type="ECO:0000313" key="1">
    <source>
        <dbReference type="EMBL" id="WUR02273.1"/>
    </source>
</evidence>
<dbReference type="KEGG" id="vnx:VNE69_01212"/>
<sequence length="161" mass="18599">MSAQTETEKQISEIIKKFVTDIDEKKLQEINIQTFIRDNKRKVMTVKVPVEIISKSQINFGSIIKNIKQKFQDYYIILVENIKNEGKTSWNDCKKIFKGACYPFNINGIRTDVISPEEEIVNVLLEKKCTFNEDEFKMIETAIKGLVGMNVVVSTNFHSLN</sequence>
<protein>
    <submittedName>
        <fullName evidence="1">Ribosomal protein eS7</fullName>
    </submittedName>
</protein>
<dbReference type="EMBL" id="CP142726">
    <property type="protein sequence ID" value="WUR02273.1"/>
    <property type="molecule type" value="Genomic_DNA"/>
</dbReference>
<keyword evidence="1" id="KW-0689">Ribosomal protein</keyword>
<proteinExistence type="predicted"/>
<reference evidence="1" key="1">
    <citation type="journal article" date="2024" name="BMC Genomics">
        <title>Functional annotation of a divergent genome using sequence and structure-based similarity.</title>
        <authorList>
            <person name="Svedberg D."/>
            <person name="Winiger R.R."/>
            <person name="Berg A."/>
            <person name="Sharma H."/>
            <person name="Tellgren-Roth C."/>
            <person name="Debrunner-Vossbrinck B.A."/>
            <person name="Vossbrinck C.R."/>
            <person name="Barandun J."/>
        </authorList>
    </citation>
    <scope>NUCLEOTIDE SEQUENCE</scope>
    <source>
        <strain evidence="1">Illinois isolate</strain>
    </source>
</reference>
<accession>A0AAX4J8N4</accession>
<organism evidence="1 2">
    <name type="scientific">Vairimorpha necatrix</name>
    <dbReference type="NCBI Taxonomy" id="6039"/>
    <lineage>
        <taxon>Eukaryota</taxon>
        <taxon>Fungi</taxon>
        <taxon>Fungi incertae sedis</taxon>
        <taxon>Microsporidia</taxon>
        <taxon>Nosematidae</taxon>
        <taxon>Vairimorpha</taxon>
    </lineage>
</organism>
<dbReference type="RefSeq" id="XP_065328418.1">
    <property type="nucleotide sequence ID" value="XM_065472346.1"/>
</dbReference>
<gene>
    <name evidence="1" type="ORF">VNE69_01212</name>
</gene>
<dbReference type="GO" id="GO:0005840">
    <property type="term" value="C:ribosome"/>
    <property type="evidence" value="ECO:0007669"/>
    <property type="project" value="UniProtKB-KW"/>
</dbReference>
<evidence type="ECO:0000313" key="2">
    <source>
        <dbReference type="Proteomes" id="UP001334084"/>
    </source>
</evidence>
<dbReference type="AlphaFoldDB" id="A0AAX4J8N4"/>
<dbReference type="Proteomes" id="UP001334084">
    <property type="component" value="Chromosome 1"/>
</dbReference>
<dbReference type="GeneID" id="90540076"/>